<reference evidence="1 2" key="1">
    <citation type="journal article" date="2020" name="Microb. Genom.">
        <title>Genetic diversity of clinical and environmental Mucorales isolates obtained from an investigation of mucormycosis cases among solid organ transplant recipients.</title>
        <authorList>
            <person name="Nguyen M.H."/>
            <person name="Kaul D."/>
            <person name="Muto C."/>
            <person name="Cheng S.J."/>
            <person name="Richter R.A."/>
            <person name="Bruno V.M."/>
            <person name="Liu G."/>
            <person name="Beyhan S."/>
            <person name="Sundermann A.J."/>
            <person name="Mounaud S."/>
            <person name="Pasculle A.W."/>
            <person name="Nierman W.C."/>
            <person name="Driscoll E."/>
            <person name="Cumbie R."/>
            <person name="Clancy C.J."/>
            <person name="Dupont C.L."/>
        </authorList>
    </citation>
    <scope>NUCLEOTIDE SEQUENCE [LARGE SCALE GENOMIC DNA]</scope>
    <source>
        <strain evidence="1 2">GL24</strain>
    </source>
</reference>
<dbReference type="Proteomes" id="UP000740926">
    <property type="component" value="Unassembled WGS sequence"/>
</dbReference>
<dbReference type="EMBL" id="JAANIU010011383">
    <property type="protein sequence ID" value="KAG1531075.1"/>
    <property type="molecule type" value="Genomic_DNA"/>
</dbReference>
<protein>
    <submittedName>
        <fullName evidence="1">Uncharacterized protein</fullName>
    </submittedName>
</protein>
<name>A0A9P6XRT2_9FUNG</name>
<sequence>MICIGVAPVMGQDPIGPGLDGRGMALAVRHLFDLQRRVVAAEITDQAVHGAAVVLLPPLCLAGSEHRQLPRPLAALGDAGHPRLHFRRRAAGVVGPAAEQHQVGLVGRQRWRLAQVIRLLPVNDMTRSPAAPGNLPAKLAGPLSTLVFL</sequence>
<dbReference type="AlphaFoldDB" id="A0A9P6XRT2"/>
<proteinExistence type="predicted"/>
<accession>A0A9P6XRT2</accession>
<evidence type="ECO:0000313" key="1">
    <source>
        <dbReference type="EMBL" id="KAG1531075.1"/>
    </source>
</evidence>
<evidence type="ECO:0000313" key="2">
    <source>
        <dbReference type="Proteomes" id="UP000740926"/>
    </source>
</evidence>
<organism evidence="1 2">
    <name type="scientific">Rhizopus delemar</name>
    <dbReference type="NCBI Taxonomy" id="936053"/>
    <lineage>
        <taxon>Eukaryota</taxon>
        <taxon>Fungi</taxon>
        <taxon>Fungi incertae sedis</taxon>
        <taxon>Mucoromycota</taxon>
        <taxon>Mucoromycotina</taxon>
        <taxon>Mucoromycetes</taxon>
        <taxon>Mucorales</taxon>
        <taxon>Mucorineae</taxon>
        <taxon>Rhizopodaceae</taxon>
        <taxon>Rhizopus</taxon>
    </lineage>
</organism>
<keyword evidence="2" id="KW-1185">Reference proteome</keyword>
<comment type="caution">
    <text evidence="1">The sequence shown here is derived from an EMBL/GenBank/DDBJ whole genome shotgun (WGS) entry which is preliminary data.</text>
</comment>
<gene>
    <name evidence="1" type="ORF">G6F50_016913</name>
</gene>